<keyword evidence="8" id="KW-1208">Phospholipid metabolism</keyword>
<dbReference type="GO" id="GO:0005886">
    <property type="term" value="C:plasma membrane"/>
    <property type="evidence" value="ECO:0007669"/>
    <property type="project" value="TreeGrafter"/>
</dbReference>
<evidence type="ECO:0000256" key="4">
    <source>
        <dbReference type="ARBA" id="ARBA00022741"/>
    </source>
</evidence>
<comment type="similarity">
    <text evidence="2">Belongs to the diacylglycerol/lipid kinase family.</text>
</comment>
<dbReference type="InterPro" id="IPR017438">
    <property type="entry name" value="ATP-NAD_kinase_N"/>
</dbReference>
<reference evidence="10" key="2">
    <citation type="submission" date="2021-04" db="EMBL/GenBank/DDBJ databases">
        <authorList>
            <person name="Gilroy R."/>
        </authorList>
    </citation>
    <scope>NUCLEOTIDE SEQUENCE</scope>
    <source>
        <strain evidence="10">ChiGjej4B4-7305</strain>
    </source>
</reference>
<dbReference type="InterPro" id="IPR045540">
    <property type="entry name" value="YegS/DAGK_C"/>
</dbReference>
<accession>A0A9D2J2R1</accession>
<organism evidence="10 11">
    <name type="scientific">Candidatus Ruania gallistercoris</name>
    <dbReference type="NCBI Taxonomy" id="2838746"/>
    <lineage>
        <taxon>Bacteria</taxon>
        <taxon>Bacillati</taxon>
        <taxon>Actinomycetota</taxon>
        <taxon>Actinomycetes</taxon>
        <taxon>Micrococcales</taxon>
        <taxon>Ruaniaceae</taxon>
        <taxon>Ruania</taxon>
    </lineage>
</organism>
<dbReference type="PANTHER" id="PTHR12358">
    <property type="entry name" value="SPHINGOSINE KINASE"/>
    <property type="match status" value="1"/>
</dbReference>
<evidence type="ECO:0000256" key="3">
    <source>
        <dbReference type="ARBA" id="ARBA00022679"/>
    </source>
</evidence>
<gene>
    <name evidence="10" type="ORF">H9815_01835</name>
</gene>
<keyword evidence="5 10" id="KW-0418">Kinase</keyword>
<dbReference type="InterPro" id="IPR050187">
    <property type="entry name" value="Lipid_Phosphate_FormReg"/>
</dbReference>
<keyword evidence="7" id="KW-0444">Lipid biosynthesis</keyword>
<dbReference type="AlphaFoldDB" id="A0A9D2J2R1"/>
<evidence type="ECO:0000256" key="2">
    <source>
        <dbReference type="ARBA" id="ARBA00005983"/>
    </source>
</evidence>
<evidence type="ECO:0000256" key="5">
    <source>
        <dbReference type="ARBA" id="ARBA00022777"/>
    </source>
</evidence>
<dbReference type="Gene3D" id="3.40.50.10330">
    <property type="entry name" value="Probable inorganic polyphosphate/atp-NAD kinase, domain 1"/>
    <property type="match status" value="1"/>
</dbReference>
<keyword evidence="6" id="KW-0067">ATP-binding</keyword>
<keyword evidence="3" id="KW-0808">Transferase</keyword>
<dbReference type="GO" id="GO:0016301">
    <property type="term" value="F:kinase activity"/>
    <property type="evidence" value="ECO:0007669"/>
    <property type="project" value="UniProtKB-KW"/>
</dbReference>
<dbReference type="Pfam" id="PF00781">
    <property type="entry name" value="DAGK_cat"/>
    <property type="match status" value="1"/>
</dbReference>
<dbReference type="EMBL" id="DXBY01000037">
    <property type="protein sequence ID" value="HIZ34491.1"/>
    <property type="molecule type" value="Genomic_DNA"/>
</dbReference>
<evidence type="ECO:0000313" key="11">
    <source>
        <dbReference type="Proteomes" id="UP000824037"/>
    </source>
</evidence>
<sequence>MRDLNDARAVVVYHPEKLHGPRWQRILTREEQRTDRAPSLWIPTQADEDPATLRNRLREAGALDADVLIAAGGDGTVRLTAEVAMLTGQSIGLWPVGSTNLFARNLELPALDPAAGLRAALGRTERLVDTMAVTAVLEDGTRVRRTSLVLAGFGVDAQMVVHTSDEAKAQFGWLAYVDGVRRGISRPDRFDVTYSLDGSTPQDARLLTLAVGNGGLLPAGLVLLPDARIDDGALDVLLLRPDGVRGWGDMASWFLKENGVVRRLMRRAGNRRPLRTGPSVQLFDAREVRLRLRHPEDFQLDGEYIGRAVALRAVVQHGTLRVRVPEPSR</sequence>
<evidence type="ECO:0000256" key="8">
    <source>
        <dbReference type="ARBA" id="ARBA00023264"/>
    </source>
</evidence>
<dbReference type="Pfam" id="PF19279">
    <property type="entry name" value="YegS_C"/>
    <property type="match status" value="1"/>
</dbReference>
<comment type="caution">
    <text evidence="10">The sequence shown here is derived from an EMBL/GenBank/DDBJ whole genome shotgun (WGS) entry which is preliminary data.</text>
</comment>
<keyword evidence="7" id="KW-0594">Phospholipid biosynthesis</keyword>
<evidence type="ECO:0000256" key="1">
    <source>
        <dbReference type="ARBA" id="ARBA00001946"/>
    </source>
</evidence>
<comment type="cofactor">
    <cofactor evidence="1">
        <name>Mg(2+)</name>
        <dbReference type="ChEBI" id="CHEBI:18420"/>
    </cofactor>
</comment>
<dbReference type="SUPFAM" id="SSF111331">
    <property type="entry name" value="NAD kinase/diacylglycerol kinase-like"/>
    <property type="match status" value="1"/>
</dbReference>
<dbReference type="GO" id="GO:0008654">
    <property type="term" value="P:phospholipid biosynthetic process"/>
    <property type="evidence" value="ECO:0007669"/>
    <property type="project" value="UniProtKB-KW"/>
</dbReference>
<keyword evidence="7" id="KW-0443">Lipid metabolism</keyword>
<dbReference type="InterPro" id="IPR001206">
    <property type="entry name" value="Diacylglycerol_kinase_cat_dom"/>
</dbReference>
<evidence type="ECO:0000259" key="9">
    <source>
        <dbReference type="PROSITE" id="PS50146"/>
    </source>
</evidence>
<dbReference type="GO" id="GO:0005524">
    <property type="term" value="F:ATP binding"/>
    <property type="evidence" value="ECO:0007669"/>
    <property type="project" value="UniProtKB-KW"/>
</dbReference>
<reference evidence="10" key="1">
    <citation type="journal article" date="2021" name="PeerJ">
        <title>Extensive microbial diversity within the chicken gut microbiome revealed by metagenomics and culture.</title>
        <authorList>
            <person name="Gilroy R."/>
            <person name="Ravi A."/>
            <person name="Getino M."/>
            <person name="Pursley I."/>
            <person name="Horton D.L."/>
            <person name="Alikhan N.F."/>
            <person name="Baker D."/>
            <person name="Gharbi K."/>
            <person name="Hall N."/>
            <person name="Watson M."/>
            <person name="Adriaenssens E.M."/>
            <person name="Foster-Nyarko E."/>
            <person name="Jarju S."/>
            <person name="Secka A."/>
            <person name="Antonio M."/>
            <person name="Oren A."/>
            <person name="Chaudhuri R.R."/>
            <person name="La Ragione R."/>
            <person name="Hildebrand F."/>
            <person name="Pallen M.J."/>
        </authorList>
    </citation>
    <scope>NUCLEOTIDE SEQUENCE</scope>
    <source>
        <strain evidence="10">ChiGjej4B4-7305</strain>
    </source>
</reference>
<dbReference type="PANTHER" id="PTHR12358:SF106">
    <property type="entry name" value="LIPID KINASE YEGS"/>
    <property type="match status" value="1"/>
</dbReference>
<evidence type="ECO:0000256" key="6">
    <source>
        <dbReference type="ARBA" id="ARBA00022840"/>
    </source>
</evidence>
<dbReference type="Gene3D" id="2.60.200.40">
    <property type="match status" value="1"/>
</dbReference>
<dbReference type="InterPro" id="IPR016064">
    <property type="entry name" value="NAD/diacylglycerol_kinase_sf"/>
</dbReference>
<protein>
    <submittedName>
        <fullName evidence="10">Diacylglycerol kinase</fullName>
    </submittedName>
</protein>
<name>A0A9D2J2R1_9MICO</name>
<dbReference type="PROSITE" id="PS50146">
    <property type="entry name" value="DAGK"/>
    <property type="match status" value="1"/>
</dbReference>
<evidence type="ECO:0000313" key="10">
    <source>
        <dbReference type="EMBL" id="HIZ34491.1"/>
    </source>
</evidence>
<feature type="domain" description="DAGKc" evidence="9">
    <location>
        <begin position="4"/>
        <end position="140"/>
    </location>
</feature>
<keyword evidence="4" id="KW-0547">Nucleotide-binding</keyword>
<dbReference type="Proteomes" id="UP000824037">
    <property type="component" value="Unassembled WGS sequence"/>
</dbReference>
<proteinExistence type="inferred from homology"/>
<evidence type="ECO:0000256" key="7">
    <source>
        <dbReference type="ARBA" id="ARBA00023209"/>
    </source>
</evidence>